<proteinExistence type="predicted"/>
<dbReference type="PANTHER" id="PTHR33116:SF86">
    <property type="entry name" value="REVERSE TRANSCRIPTASE DOMAIN-CONTAINING PROTEIN"/>
    <property type="match status" value="1"/>
</dbReference>
<accession>A0ABR0X146</accession>
<keyword evidence="2" id="KW-1185">Reference proteome</keyword>
<dbReference type="EMBL" id="JABTTQ020000006">
    <property type="protein sequence ID" value="KAK6153170.1"/>
    <property type="molecule type" value="Genomic_DNA"/>
</dbReference>
<name>A0ABR0X146_REHGL</name>
<evidence type="ECO:0000313" key="2">
    <source>
        <dbReference type="Proteomes" id="UP001318860"/>
    </source>
</evidence>
<organism evidence="1 2">
    <name type="scientific">Rehmannia glutinosa</name>
    <name type="common">Chinese foxglove</name>
    <dbReference type="NCBI Taxonomy" id="99300"/>
    <lineage>
        <taxon>Eukaryota</taxon>
        <taxon>Viridiplantae</taxon>
        <taxon>Streptophyta</taxon>
        <taxon>Embryophyta</taxon>
        <taxon>Tracheophyta</taxon>
        <taxon>Spermatophyta</taxon>
        <taxon>Magnoliopsida</taxon>
        <taxon>eudicotyledons</taxon>
        <taxon>Gunneridae</taxon>
        <taxon>Pentapetalae</taxon>
        <taxon>asterids</taxon>
        <taxon>lamiids</taxon>
        <taxon>Lamiales</taxon>
        <taxon>Orobanchaceae</taxon>
        <taxon>Rehmannieae</taxon>
        <taxon>Rehmannia</taxon>
    </lineage>
</organism>
<gene>
    <name evidence="1" type="ORF">DH2020_012809</name>
</gene>
<sequence length="170" mass="19337">MSPSTSRVFLELLQNRQGLETYSGVEGKTLSLVGRDILIKSVVQSIPTYVMSCFRLPDGIIDKIQSMTANYYWSRSANGKKMHWVFWKKIASDKALGGLGYRHLRAFNLALLVKQAWKIIMQPSSLLSRILRAKYFPSGNFFDAQLGSRPSWSWRSILESRPMLLQESGS</sequence>
<reference evidence="1 2" key="1">
    <citation type="journal article" date="2021" name="Comput. Struct. Biotechnol. J.">
        <title>De novo genome assembly of the potent medicinal plant Rehmannia glutinosa using nanopore technology.</title>
        <authorList>
            <person name="Ma L."/>
            <person name="Dong C."/>
            <person name="Song C."/>
            <person name="Wang X."/>
            <person name="Zheng X."/>
            <person name="Niu Y."/>
            <person name="Chen S."/>
            <person name="Feng W."/>
        </authorList>
    </citation>
    <scope>NUCLEOTIDE SEQUENCE [LARGE SCALE GENOMIC DNA]</scope>
    <source>
        <strain evidence="1">DH-2019</strain>
    </source>
</reference>
<dbReference type="PANTHER" id="PTHR33116">
    <property type="entry name" value="REVERSE TRANSCRIPTASE ZINC-BINDING DOMAIN-CONTAINING PROTEIN-RELATED-RELATED"/>
    <property type="match status" value="1"/>
</dbReference>
<dbReference type="Proteomes" id="UP001318860">
    <property type="component" value="Unassembled WGS sequence"/>
</dbReference>
<evidence type="ECO:0000313" key="1">
    <source>
        <dbReference type="EMBL" id="KAK6153170.1"/>
    </source>
</evidence>
<comment type="caution">
    <text evidence="1">The sequence shown here is derived from an EMBL/GenBank/DDBJ whole genome shotgun (WGS) entry which is preliminary data.</text>
</comment>
<protein>
    <submittedName>
        <fullName evidence="1">Uncharacterized protein</fullName>
    </submittedName>
</protein>